<feature type="binding site" evidence="5">
    <location>
        <position position="120"/>
    </location>
    <ligand>
        <name>substrate</name>
    </ligand>
</feature>
<protein>
    <submittedName>
        <fullName evidence="8">Diketogulonate reductase-like aldo/keto reductase</fullName>
    </submittedName>
</protein>
<proteinExistence type="inferred from homology"/>
<dbReference type="RefSeq" id="WP_109775809.1">
    <property type="nucleotide sequence ID" value="NZ_QGDQ01000025.1"/>
</dbReference>
<dbReference type="PANTHER" id="PTHR43827:SF3">
    <property type="entry name" value="NADP-DEPENDENT OXIDOREDUCTASE DOMAIN-CONTAINING PROTEIN"/>
    <property type="match status" value="1"/>
</dbReference>
<accession>A0A315ZVD9</accession>
<feature type="site" description="Lowers pKa of active site Tyr" evidence="6">
    <location>
        <position position="85"/>
    </location>
</feature>
<evidence type="ECO:0000256" key="6">
    <source>
        <dbReference type="PIRSR" id="PIRSR000097-3"/>
    </source>
</evidence>
<dbReference type="SUPFAM" id="SSF51430">
    <property type="entry name" value="NAD(P)-linked oxidoreductase"/>
    <property type="match status" value="1"/>
</dbReference>
<dbReference type="GO" id="GO:0016616">
    <property type="term" value="F:oxidoreductase activity, acting on the CH-OH group of donors, NAD or NADP as acceptor"/>
    <property type="evidence" value="ECO:0007669"/>
    <property type="project" value="UniProtKB-ARBA"/>
</dbReference>
<dbReference type="PROSITE" id="PS00798">
    <property type="entry name" value="ALDOKETO_REDUCTASE_1"/>
    <property type="match status" value="1"/>
</dbReference>
<dbReference type="PIRSF" id="PIRSF000097">
    <property type="entry name" value="AKR"/>
    <property type="match status" value="1"/>
</dbReference>
<evidence type="ECO:0000313" key="9">
    <source>
        <dbReference type="Proteomes" id="UP000245469"/>
    </source>
</evidence>
<keyword evidence="2" id="KW-0521">NADP</keyword>
<evidence type="ECO:0000256" key="4">
    <source>
        <dbReference type="PIRSR" id="PIRSR000097-1"/>
    </source>
</evidence>
<gene>
    <name evidence="8" type="ORF">BXY45_12548</name>
</gene>
<evidence type="ECO:0000259" key="7">
    <source>
        <dbReference type="Pfam" id="PF00248"/>
    </source>
</evidence>
<feature type="active site" description="Proton donor" evidence="4">
    <location>
        <position position="56"/>
    </location>
</feature>
<dbReference type="InterPro" id="IPR018170">
    <property type="entry name" value="Aldo/ket_reductase_CS"/>
</dbReference>
<dbReference type="PROSITE" id="PS00062">
    <property type="entry name" value="ALDOKETO_REDUCTASE_2"/>
    <property type="match status" value="1"/>
</dbReference>
<keyword evidence="9" id="KW-1185">Reference proteome</keyword>
<organism evidence="8 9">
    <name type="scientific">Quadrisphaera granulorum</name>
    <dbReference type="NCBI Taxonomy" id="317664"/>
    <lineage>
        <taxon>Bacteria</taxon>
        <taxon>Bacillati</taxon>
        <taxon>Actinomycetota</taxon>
        <taxon>Actinomycetes</taxon>
        <taxon>Kineosporiales</taxon>
        <taxon>Kineosporiaceae</taxon>
        <taxon>Quadrisphaera</taxon>
    </lineage>
</organism>
<name>A0A315ZVD9_9ACTN</name>
<dbReference type="InterPro" id="IPR036812">
    <property type="entry name" value="NAD(P)_OxRdtase_dom_sf"/>
</dbReference>
<dbReference type="Pfam" id="PF00248">
    <property type="entry name" value="Aldo_ket_red"/>
    <property type="match status" value="1"/>
</dbReference>
<dbReference type="InterPro" id="IPR020471">
    <property type="entry name" value="AKR"/>
</dbReference>
<comment type="similarity">
    <text evidence="1">Belongs to the aldo/keto reductase family.</text>
</comment>
<dbReference type="AlphaFoldDB" id="A0A315ZVD9"/>
<keyword evidence="3" id="KW-0560">Oxidoreductase</keyword>
<reference evidence="8 9" key="1">
    <citation type="submission" date="2018-03" db="EMBL/GenBank/DDBJ databases">
        <title>Genomic Encyclopedia of Archaeal and Bacterial Type Strains, Phase II (KMG-II): from individual species to whole genera.</title>
        <authorList>
            <person name="Goeker M."/>
        </authorList>
    </citation>
    <scope>NUCLEOTIDE SEQUENCE [LARGE SCALE GENOMIC DNA]</scope>
    <source>
        <strain evidence="8 9">DSM 44889</strain>
    </source>
</reference>
<dbReference type="OrthoDB" id="9804790at2"/>
<evidence type="ECO:0000313" key="8">
    <source>
        <dbReference type="EMBL" id="PWJ49581.1"/>
    </source>
</evidence>
<evidence type="ECO:0000256" key="2">
    <source>
        <dbReference type="ARBA" id="ARBA00022857"/>
    </source>
</evidence>
<evidence type="ECO:0000256" key="5">
    <source>
        <dbReference type="PIRSR" id="PIRSR000097-2"/>
    </source>
</evidence>
<dbReference type="EMBL" id="QGDQ01000025">
    <property type="protein sequence ID" value="PWJ49581.1"/>
    <property type="molecule type" value="Genomic_DNA"/>
</dbReference>
<dbReference type="InterPro" id="IPR023210">
    <property type="entry name" value="NADP_OxRdtase_dom"/>
</dbReference>
<dbReference type="PRINTS" id="PR00069">
    <property type="entry name" value="ALDKETRDTASE"/>
</dbReference>
<dbReference type="PROSITE" id="PS00063">
    <property type="entry name" value="ALDOKETO_REDUCTASE_3"/>
    <property type="match status" value="1"/>
</dbReference>
<sequence length="286" mass="31220">MPLEYGTTVPFVTLNDGVQIPQVGLGVFQVAPEKTDETVLEALAAGYRHIDTAAGYRNEAGVGDALRTAQSSLGLTHDDVFVTTKLANADRAGGRDAALRAFDDSLSKLQLERLDLWLIHWPGPHQATFVEVWKTFAELKEAGRIRSIGVSNFQKTHLRVLFDETGVVPSVNQVELHPWLQQEDLRAFHAEHGIATEAWSPIGQGKGVLEDETIGKIAAAHGKEPAQVVLRWHLQLGNILIPKSVTPSRIRSNIDLFGFELTADDMAAIAGLERGQRLGPDPDVFG</sequence>
<feature type="domain" description="NADP-dependent oxidoreductase" evidence="7">
    <location>
        <begin position="29"/>
        <end position="272"/>
    </location>
</feature>
<evidence type="ECO:0000256" key="1">
    <source>
        <dbReference type="ARBA" id="ARBA00007905"/>
    </source>
</evidence>
<dbReference type="FunFam" id="3.20.20.100:FF:000002">
    <property type="entry name" value="2,5-diketo-D-gluconic acid reductase A"/>
    <property type="match status" value="1"/>
</dbReference>
<comment type="caution">
    <text evidence="8">The sequence shown here is derived from an EMBL/GenBank/DDBJ whole genome shotgun (WGS) entry which is preliminary data.</text>
</comment>
<evidence type="ECO:0000256" key="3">
    <source>
        <dbReference type="ARBA" id="ARBA00023002"/>
    </source>
</evidence>
<dbReference type="PANTHER" id="PTHR43827">
    <property type="entry name" value="2,5-DIKETO-D-GLUCONIC ACID REDUCTASE"/>
    <property type="match status" value="1"/>
</dbReference>
<dbReference type="Gene3D" id="3.20.20.100">
    <property type="entry name" value="NADP-dependent oxidoreductase domain"/>
    <property type="match status" value="1"/>
</dbReference>
<dbReference type="Proteomes" id="UP000245469">
    <property type="component" value="Unassembled WGS sequence"/>
</dbReference>